<organism evidence="10 11">
    <name type="scientific">Laetiporus sulphureus 93-53</name>
    <dbReference type="NCBI Taxonomy" id="1314785"/>
    <lineage>
        <taxon>Eukaryota</taxon>
        <taxon>Fungi</taxon>
        <taxon>Dikarya</taxon>
        <taxon>Basidiomycota</taxon>
        <taxon>Agaricomycotina</taxon>
        <taxon>Agaricomycetes</taxon>
        <taxon>Polyporales</taxon>
        <taxon>Laetiporus</taxon>
    </lineage>
</organism>
<proteinExistence type="inferred from homology"/>
<feature type="compositionally biased region" description="Low complexity" evidence="9">
    <location>
        <begin position="83"/>
        <end position="95"/>
    </location>
</feature>
<dbReference type="STRING" id="1314785.A0A165HB60"/>
<keyword evidence="11" id="KW-1185">Reference proteome</keyword>
<dbReference type="AlphaFoldDB" id="A0A165HB60"/>
<dbReference type="RefSeq" id="XP_040769233.1">
    <property type="nucleotide sequence ID" value="XM_040907877.1"/>
</dbReference>
<dbReference type="GeneID" id="63824906"/>
<dbReference type="InterPro" id="IPR018625">
    <property type="entry name" value="Pet100"/>
</dbReference>
<dbReference type="Proteomes" id="UP000076871">
    <property type="component" value="Unassembled WGS sequence"/>
</dbReference>
<dbReference type="PANTHER" id="PTHR33968">
    <property type="entry name" value="PROTEIN PET100 HOMOLOG, MITOCHONDRIAL"/>
    <property type="match status" value="1"/>
</dbReference>
<evidence type="ECO:0000256" key="7">
    <source>
        <dbReference type="ARBA" id="ARBA00023136"/>
    </source>
</evidence>
<keyword evidence="4" id="KW-0809">Transit peptide</keyword>
<evidence type="ECO:0000256" key="8">
    <source>
        <dbReference type="ARBA" id="ARBA00038077"/>
    </source>
</evidence>
<evidence type="ECO:0008006" key="12">
    <source>
        <dbReference type="Google" id="ProtNLM"/>
    </source>
</evidence>
<dbReference type="GO" id="GO:0051082">
    <property type="term" value="F:unfolded protein binding"/>
    <property type="evidence" value="ECO:0007669"/>
    <property type="project" value="TreeGrafter"/>
</dbReference>
<keyword evidence="5" id="KW-1133">Transmembrane helix</keyword>
<dbReference type="InParanoid" id="A0A165HB60"/>
<evidence type="ECO:0000256" key="4">
    <source>
        <dbReference type="ARBA" id="ARBA00022946"/>
    </source>
</evidence>
<keyword evidence="6" id="KW-0496">Mitochondrion</keyword>
<dbReference type="GO" id="GO:0033617">
    <property type="term" value="P:mitochondrial respiratory chain complex IV assembly"/>
    <property type="evidence" value="ECO:0007669"/>
    <property type="project" value="InterPro"/>
</dbReference>
<evidence type="ECO:0000256" key="5">
    <source>
        <dbReference type="ARBA" id="ARBA00022989"/>
    </source>
</evidence>
<evidence type="ECO:0000256" key="9">
    <source>
        <dbReference type="SAM" id="MobiDB-lite"/>
    </source>
</evidence>
<dbReference type="EMBL" id="KV427607">
    <property type="protein sequence ID" value="KZT11493.1"/>
    <property type="molecule type" value="Genomic_DNA"/>
</dbReference>
<keyword evidence="3" id="KW-0812">Transmembrane</keyword>
<evidence type="ECO:0000313" key="11">
    <source>
        <dbReference type="Proteomes" id="UP000076871"/>
    </source>
</evidence>
<protein>
    <recommendedName>
        <fullName evidence="12">Mitochondrial cytochrome c oxidase assembly factor</fullName>
    </recommendedName>
</protein>
<keyword evidence="7" id="KW-0472">Membrane</keyword>
<accession>A0A165HB60</accession>
<dbReference type="OrthoDB" id="18175at2759"/>
<feature type="region of interest" description="Disordered" evidence="9">
    <location>
        <begin position="71"/>
        <end position="95"/>
    </location>
</feature>
<name>A0A165HB60_9APHY</name>
<evidence type="ECO:0000313" key="10">
    <source>
        <dbReference type="EMBL" id="KZT11493.1"/>
    </source>
</evidence>
<reference evidence="10 11" key="1">
    <citation type="journal article" date="2016" name="Mol. Biol. Evol.">
        <title>Comparative Genomics of Early-Diverging Mushroom-Forming Fungi Provides Insights into the Origins of Lignocellulose Decay Capabilities.</title>
        <authorList>
            <person name="Nagy L.G."/>
            <person name="Riley R."/>
            <person name="Tritt A."/>
            <person name="Adam C."/>
            <person name="Daum C."/>
            <person name="Floudas D."/>
            <person name="Sun H."/>
            <person name="Yadav J.S."/>
            <person name="Pangilinan J."/>
            <person name="Larsson K.H."/>
            <person name="Matsuura K."/>
            <person name="Barry K."/>
            <person name="Labutti K."/>
            <person name="Kuo R."/>
            <person name="Ohm R.A."/>
            <person name="Bhattacharya S.S."/>
            <person name="Shirouzu T."/>
            <person name="Yoshinaga Y."/>
            <person name="Martin F.M."/>
            <person name="Grigoriev I.V."/>
            <person name="Hibbett D.S."/>
        </authorList>
    </citation>
    <scope>NUCLEOTIDE SEQUENCE [LARGE SCALE GENOMIC DNA]</scope>
    <source>
        <strain evidence="10 11">93-53</strain>
    </source>
</reference>
<evidence type="ECO:0000256" key="2">
    <source>
        <dbReference type="ARBA" id="ARBA00004325"/>
    </source>
</evidence>
<comment type="subcellular location">
    <subcellularLocation>
        <location evidence="1">Membrane</location>
        <topology evidence="1">Single-pass membrane protein</topology>
    </subcellularLocation>
    <subcellularLocation>
        <location evidence="2">Mitochondrion membrane</location>
    </subcellularLocation>
</comment>
<evidence type="ECO:0000256" key="1">
    <source>
        <dbReference type="ARBA" id="ARBA00004167"/>
    </source>
</evidence>
<gene>
    <name evidence="10" type="ORF">LAESUDRAFT_720738</name>
</gene>
<dbReference type="Pfam" id="PF09803">
    <property type="entry name" value="Pet100"/>
    <property type="match status" value="1"/>
</dbReference>
<dbReference type="GO" id="GO:0005743">
    <property type="term" value="C:mitochondrial inner membrane"/>
    <property type="evidence" value="ECO:0007669"/>
    <property type="project" value="TreeGrafter"/>
</dbReference>
<dbReference type="PANTHER" id="PTHR33968:SF1">
    <property type="entry name" value="PROTEIN PET100 HOMOLOG, MITOCHONDRIAL"/>
    <property type="match status" value="1"/>
</dbReference>
<sequence>MGGPNLEVFKFAIYVFLPVAVMMHYGDPDWYNRHVLTYRDKIFPPEERLVTNLPTNHDALKEELARYKARRAERQAERRREASAASESSTSERLL</sequence>
<evidence type="ECO:0000256" key="3">
    <source>
        <dbReference type="ARBA" id="ARBA00022692"/>
    </source>
</evidence>
<evidence type="ECO:0000256" key="6">
    <source>
        <dbReference type="ARBA" id="ARBA00023128"/>
    </source>
</evidence>
<comment type="similarity">
    <text evidence="8">Belongs to the PET100 family.</text>
</comment>
<feature type="compositionally biased region" description="Basic and acidic residues" evidence="9">
    <location>
        <begin position="71"/>
        <end position="82"/>
    </location>
</feature>